<feature type="compositionally biased region" description="Low complexity" evidence="4">
    <location>
        <begin position="273"/>
        <end position="340"/>
    </location>
</feature>
<dbReference type="EMBL" id="FONG01000023">
    <property type="protein sequence ID" value="SFF66033.1"/>
    <property type="molecule type" value="Genomic_DNA"/>
</dbReference>
<dbReference type="HAMAP" id="MF_01875">
    <property type="entry name" value="Prokaryotic_Ku"/>
    <property type="match status" value="1"/>
</dbReference>
<dbReference type="PANTHER" id="PTHR41251:SF1">
    <property type="entry name" value="NON-HOMOLOGOUS END JOINING PROTEIN KU"/>
    <property type="match status" value="1"/>
</dbReference>
<evidence type="ECO:0000256" key="2">
    <source>
        <dbReference type="ARBA" id="ARBA00023172"/>
    </source>
</evidence>
<evidence type="ECO:0000256" key="1">
    <source>
        <dbReference type="ARBA" id="ARBA00023125"/>
    </source>
</evidence>
<dbReference type="AlphaFoldDB" id="A0A1I2KHS4"/>
<comment type="subunit">
    <text evidence="3">Homodimer. Interacts with LigD.</text>
</comment>
<accession>A0A1I2KHS4</accession>
<dbReference type="NCBIfam" id="TIGR02772">
    <property type="entry name" value="Ku_bact"/>
    <property type="match status" value="1"/>
</dbReference>
<organism evidence="6 7">
    <name type="scientific">Actinacidiphila alni</name>
    <dbReference type="NCBI Taxonomy" id="380248"/>
    <lineage>
        <taxon>Bacteria</taxon>
        <taxon>Bacillati</taxon>
        <taxon>Actinomycetota</taxon>
        <taxon>Actinomycetes</taxon>
        <taxon>Kitasatosporales</taxon>
        <taxon>Streptomycetaceae</taxon>
        <taxon>Actinacidiphila</taxon>
    </lineage>
</organism>
<keyword evidence="3" id="KW-0234">DNA repair</keyword>
<dbReference type="CDD" id="cd00789">
    <property type="entry name" value="KU_like"/>
    <property type="match status" value="1"/>
</dbReference>
<evidence type="ECO:0000256" key="4">
    <source>
        <dbReference type="SAM" id="MobiDB-lite"/>
    </source>
</evidence>
<feature type="domain" description="Ku" evidence="5">
    <location>
        <begin position="52"/>
        <end position="181"/>
    </location>
</feature>
<dbReference type="PANTHER" id="PTHR41251">
    <property type="entry name" value="NON-HOMOLOGOUS END JOINING PROTEIN KU"/>
    <property type="match status" value="1"/>
</dbReference>
<evidence type="ECO:0000313" key="6">
    <source>
        <dbReference type="EMBL" id="SFF66033.1"/>
    </source>
</evidence>
<dbReference type="InterPro" id="IPR016194">
    <property type="entry name" value="SPOC-like_C_dom_sf"/>
</dbReference>
<comment type="similarity">
    <text evidence="3">Belongs to the prokaryotic Ku family.</text>
</comment>
<dbReference type="RefSeq" id="WP_093716792.1">
    <property type="nucleotide sequence ID" value="NZ_FONG01000023.1"/>
</dbReference>
<evidence type="ECO:0000256" key="3">
    <source>
        <dbReference type="HAMAP-Rule" id="MF_01875"/>
    </source>
</evidence>
<dbReference type="PIRSF" id="PIRSF006493">
    <property type="entry name" value="Prok_Ku"/>
    <property type="match status" value="1"/>
</dbReference>
<reference evidence="7" key="1">
    <citation type="submission" date="2016-10" db="EMBL/GenBank/DDBJ databases">
        <authorList>
            <person name="Varghese N."/>
            <person name="Submissions S."/>
        </authorList>
    </citation>
    <scope>NUCLEOTIDE SEQUENCE [LARGE SCALE GENOMIC DNA]</scope>
    <source>
        <strain evidence="7">CGMCC 4.3510</strain>
    </source>
</reference>
<dbReference type="Proteomes" id="UP000199323">
    <property type="component" value="Unassembled WGS sequence"/>
</dbReference>
<dbReference type="SUPFAM" id="SSF100939">
    <property type="entry name" value="SPOC domain-like"/>
    <property type="match status" value="1"/>
</dbReference>
<keyword evidence="7" id="KW-1185">Reference proteome</keyword>
<dbReference type="GO" id="GO:0006310">
    <property type="term" value="P:DNA recombination"/>
    <property type="evidence" value="ECO:0007669"/>
    <property type="project" value="UniProtKB-KW"/>
</dbReference>
<evidence type="ECO:0000313" key="7">
    <source>
        <dbReference type="Proteomes" id="UP000199323"/>
    </source>
</evidence>
<keyword evidence="1 3" id="KW-0238">DNA-binding</keyword>
<feature type="region of interest" description="Disordered" evidence="4">
    <location>
        <begin position="251"/>
        <end position="348"/>
    </location>
</feature>
<protein>
    <recommendedName>
        <fullName evidence="3">Non-homologous end joining protein Ku</fullName>
    </recommendedName>
</protein>
<evidence type="ECO:0000259" key="5">
    <source>
        <dbReference type="SMART" id="SM00559"/>
    </source>
</evidence>
<feature type="compositionally biased region" description="Basic and acidic residues" evidence="4">
    <location>
        <begin position="253"/>
        <end position="263"/>
    </location>
</feature>
<dbReference type="OrthoDB" id="9795084at2"/>
<dbReference type="GO" id="GO:0006303">
    <property type="term" value="P:double-strand break repair via nonhomologous end joining"/>
    <property type="evidence" value="ECO:0007669"/>
    <property type="project" value="UniProtKB-UniRule"/>
</dbReference>
<dbReference type="GO" id="GO:0003690">
    <property type="term" value="F:double-stranded DNA binding"/>
    <property type="evidence" value="ECO:0007669"/>
    <property type="project" value="UniProtKB-UniRule"/>
</dbReference>
<dbReference type="STRING" id="380248.SAMN05216251_12365"/>
<dbReference type="InterPro" id="IPR006164">
    <property type="entry name" value="DNA_bd_Ku70/Ku80"/>
</dbReference>
<keyword evidence="3" id="KW-0227">DNA damage</keyword>
<proteinExistence type="inferred from homology"/>
<dbReference type="SMART" id="SM00559">
    <property type="entry name" value="Ku78"/>
    <property type="match status" value="1"/>
</dbReference>
<keyword evidence="2 3" id="KW-0233">DNA recombination</keyword>
<dbReference type="Gene3D" id="2.40.290.10">
    <property type="match status" value="1"/>
</dbReference>
<dbReference type="Pfam" id="PF02735">
    <property type="entry name" value="Ku"/>
    <property type="match status" value="1"/>
</dbReference>
<sequence>MRSVWSGNLAFGLVSIPVKLGSAVSSHKISFRQVHLADQGRVRYQKTCELDEEVLTASDIGRAYETPDEQLVEISDADLRSLPLPTAKTIEVSGFVDMASVDGMQLDTPYFLAPASPAANKPYVLMREALARADKAAVGKFAMRNSEHLALIRAHDDVLLLQTLRWPDELNSPAEAAPKGSVKISDSELKLADTLISALGEADLSSYHDEYAQAVEALVTAKLEGGELPATEREGPGQVVDLMAALRASVEQAKGERGEDDGHASVTELKAPRGSGARKTAAGKKAAAKKGTAAKKSASGSKAGSTSTSGSASGSKSGAGARKTAGTAKKTAAKAPAKKTAASRRKAG</sequence>
<gene>
    <name evidence="3" type="primary">ku</name>
    <name evidence="6" type="ORF">SAMN05216251_12365</name>
</gene>
<comment type="function">
    <text evidence="3">With LigD forms a non-homologous end joining (NHEJ) DNA repair enzyme, which repairs dsDNA breaks with reduced fidelity. Binds linear dsDNA with 5'- and 3'- overhangs but not closed circular dsDNA nor ssDNA. Recruits and stimulates the ligase activity of LigD.</text>
</comment>
<name>A0A1I2KHS4_9ACTN</name>
<dbReference type="InterPro" id="IPR009187">
    <property type="entry name" value="Prok_Ku"/>
</dbReference>